<dbReference type="AlphaFoldDB" id="A0A166MX63"/>
<protein>
    <submittedName>
        <fullName evidence="2">Uncharacterized protein</fullName>
    </submittedName>
</protein>
<feature type="region of interest" description="Disordered" evidence="1">
    <location>
        <begin position="135"/>
        <end position="160"/>
    </location>
</feature>
<evidence type="ECO:0000256" key="1">
    <source>
        <dbReference type="SAM" id="MobiDB-lite"/>
    </source>
</evidence>
<accession>A0A166MX63</accession>
<name>A0A166MX63_9AGAM</name>
<dbReference type="EMBL" id="KV417526">
    <property type="protein sequence ID" value="KZP24418.1"/>
    <property type="molecule type" value="Genomic_DNA"/>
</dbReference>
<proteinExistence type="predicted"/>
<evidence type="ECO:0000313" key="3">
    <source>
        <dbReference type="Proteomes" id="UP000076532"/>
    </source>
</evidence>
<keyword evidence="3" id="KW-1185">Reference proteome</keyword>
<sequence>MGVVHDMMSSDLAYSGLIIFNLVLVRQLSKSSPQALGGMESNIAGVSRTRDRDALGRLPILGNFLLCSTCFPICIAVGPSAGMVHIYPPPVDNTYSCNDTQATQQTSYNPQNLKINKLTSTYPYANPIASPVPQKCWNNSPAKHPSPPGHATPSVHRYPT</sequence>
<reference evidence="2 3" key="1">
    <citation type="journal article" date="2016" name="Mol. Biol. Evol.">
        <title>Comparative Genomics of Early-Diverging Mushroom-Forming Fungi Provides Insights into the Origins of Lignocellulose Decay Capabilities.</title>
        <authorList>
            <person name="Nagy L.G."/>
            <person name="Riley R."/>
            <person name="Tritt A."/>
            <person name="Adam C."/>
            <person name="Daum C."/>
            <person name="Floudas D."/>
            <person name="Sun H."/>
            <person name="Yadav J.S."/>
            <person name="Pangilinan J."/>
            <person name="Larsson K.H."/>
            <person name="Matsuura K."/>
            <person name="Barry K."/>
            <person name="Labutti K."/>
            <person name="Kuo R."/>
            <person name="Ohm R.A."/>
            <person name="Bhattacharya S.S."/>
            <person name="Shirouzu T."/>
            <person name="Yoshinaga Y."/>
            <person name="Martin F.M."/>
            <person name="Grigoriev I.V."/>
            <person name="Hibbett D.S."/>
        </authorList>
    </citation>
    <scope>NUCLEOTIDE SEQUENCE [LARGE SCALE GENOMIC DNA]</scope>
    <source>
        <strain evidence="2 3">CBS 109695</strain>
    </source>
</reference>
<dbReference type="Proteomes" id="UP000076532">
    <property type="component" value="Unassembled WGS sequence"/>
</dbReference>
<gene>
    <name evidence="2" type="ORF">FIBSPDRAFT_951185</name>
</gene>
<organism evidence="2 3">
    <name type="scientific">Athelia psychrophila</name>
    <dbReference type="NCBI Taxonomy" id="1759441"/>
    <lineage>
        <taxon>Eukaryota</taxon>
        <taxon>Fungi</taxon>
        <taxon>Dikarya</taxon>
        <taxon>Basidiomycota</taxon>
        <taxon>Agaricomycotina</taxon>
        <taxon>Agaricomycetes</taxon>
        <taxon>Agaricomycetidae</taxon>
        <taxon>Atheliales</taxon>
        <taxon>Atheliaceae</taxon>
        <taxon>Athelia</taxon>
    </lineage>
</organism>
<evidence type="ECO:0000313" key="2">
    <source>
        <dbReference type="EMBL" id="KZP24418.1"/>
    </source>
</evidence>